<evidence type="ECO:0000313" key="2">
    <source>
        <dbReference type="Proteomes" id="UP001060085"/>
    </source>
</evidence>
<comment type="caution">
    <text evidence="1">The sequence shown here is derived from an EMBL/GenBank/DDBJ whole genome shotgun (WGS) entry which is preliminary data.</text>
</comment>
<protein>
    <submittedName>
        <fullName evidence="1">Uncharacterized protein</fullName>
    </submittedName>
</protein>
<keyword evidence="2" id="KW-1185">Reference proteome</keyword>
<dbReference type="Proteomes" id="UP001060085">
    <property type="component" value="Linkage Group LG07"/>
</dbReference>
<name>A0ACB9ZY19_CATRO</name>
<evidence type="ECO:0000313" key="1">
    <source>
        <dbReference type="EMBL" id="KAI5653396.1"/>
    </source>
</evidence>
<sequence>MNFLANDLFKGIDTRMNPFKGGVDGMTLDVQGTVELLQRLVIRAMARRIEGEYQGKIAIFKEMIQDFSWQVIGAQEENFRGSKTFLFSSVQVQESKQASLGSLEA</sequence>
<gene>
    <name evidence="1" type="ORF">M9H77_30583</name>
</gene>
<dbReference type="EMBL" id="CM044707">
    <property type="protein sequence ID" value="KAI5653396.1"/>
    <property type="molecule type" value="Genomic_DNA"/>
</dbReference>
<proteinExistence type="predicted"/>
<accession>A0ACB9ZY19</accession>
<reference evidence="2" key="1">
    <citation type="journal article" date="2023" name="Nat. Plants">
        <title>Single-cell RNA sequencing provides a high-resolution roadmap for understanding the multicellular compartmentation of specialized metabolism.</title>
        <authorList>
            <person name="Sun S."/>
            <person name="Shen X."/>
            <person name="Li Y."/>
            <person name="Li Y."/>
            <person name="Wang S."/>
            <person name="Li R."/>
            <person name="Zhang H."/>
            <person name="Shen G."/>
            <person name="Guo B."/>
            <person name="Wei J."/>
            <person name="Xu J."/>
            <person name="St-Pierre B."/>
            <person name="Chen S."/>
            <person name="Sun C."/>
        </authorList>
    </citation>
    <scope>NUCLEOTIDE SEQUENCE [LARGE SCALE GENOMIC DNA]</scope>
</reference>
<organism evidence="1 2">
    <name type="scientific">Catharanthus roseus</name>
    <name type="common">Madagascar periwinkle</name>
    <name type="synonym">Vinca rosea</name>
    <dbReference type="NCBI Taxonomy" id="4058"/>
    <lineage>
        <taxon>Eukaryota</taxon>
        <taxon>Viridiplantae</taxon>
        <taxon>Streptophyta</taxon>
        <taxon>Embryophyta</taxon>
        <taxon>Tracheophyta</taxon>
        <taxon>Spermatophyta</taxon>
        <taxon>Magnoliopsida</taxon>
        <taxon>eudicotyledons</taxon>
        <taxon>Gunneridae</taxon>
        <taxon>Pentapetalae</taxon>
        <taxon>asterids</taxon>
        <taxon>lamiids</taxon>
        <taxon>Gentianales</taxon>
        <taxon>Apocynaceae</taxon>
        <taxon>Rauvolfioideae</taxon>
        <taxon>Vinceae</taxon>
        <taxon>Catharanthinae</taxon>
        <taxon>Catharanthus</taxon>
    </lineage>
</organism>